<protein>
    <recommendedName>
        <fullName evidence="2">Prion-inhibition and propagation HeLo domain-containing protein</fullName>
    </recommendedName>
</protein>
<keyword evidence="4" id="KW-1185">Reference proteome</keyword>
<dbReference type="eggNOG" id="ENOG502TBGU">
    <property type="taxonomic scope" value="Eukaryota"/>
</dbReference>
<evidence type="ECO:0000313" key="4">
    <source>
        <dbReference type="Proteomes" id="UP000001056"/>
    </source>
</evidence>
<feature type="domain" description="Prion-inhibition and propagation HeLo" evidence="2">
    <location>
        <begin position="6"/>
        <end position="214"/>
    </location>
</feature>
<dbReference type="GeneID" id="4395833"/>
<gene>
    <name evidence="3" type="ORF">CHGG_08851</name>
</gene>
<dbReference type="RefSeq" id="XP_001226778.1">
    <property type="nucleotide sequence ID" value="XM_001226777.1"/>
</dbReference>
<evidence type="ECO:0000256" key="1">
    <source>
        <dbReference type="SAM" id="MobiDB-lite"/>
    </source>
</evidence>
<evidence type="ECO:0000259" key="2">
    <source>
        <dbReference type="Pfam" id="PF14479"/>
    </source>
</evidence>
<feature type="compositionally biased region" description="Basic and acidic residues" evidence="1">
    <location>
        <begin position="108"/>
        <end position="123"/>
    </location>
</feature>
<name>Q2GT53_CHAGB</name>
<dbReference type="Proteomes" id="UP000001056">
    <property type="component" value="Unassembled WGS sequence"/>
</dbReference>
<dbReference type="Pfam" id="PF14479">
    <property type="entry name" value="HeLo"/>
    <property type="match status" value="1"/>
</dbReference>
<feature type="region of interest" description="Disordered" evidence="1">
    <location>
        <begin position="108"/>
        <end position="128"/>
    </location>
</feature>
<dbReference type="VEuPathDB" id="FungiDB:CHGG_08851"/>
<dbReference type="PANTHER" id="PTHR37542">
    <property type="entry name" value="HELO DOMAIN-CONTAINING PROTEIN-RELATED"/>
    <property type="match status" value="1"/>
</dbReference>
<dbReference type="AlphaFoldDB" id="Q2GT53"/>
<dbReference type="HOGENOM" id="CLU_762905_0_0_1"/>
<dbReference type="InParanoid" id="Q2GT53"/>
<dbReference type="InterPro" id="IPR038305">
    <property type="entry name" value="HeLo_sf"/>
</dbReference>
<dbReference type="PANTHER" id="PTHR37542:SF3">
    <property type="entry name" value="PRION-INHIBITION AND PROPAGATION HELO DOMAIN-CONTAINING PROTEIN"/>
    <property type="match status" value="1"/>
</dbReference>
<proteinExistence type="predicted"/>
<dbReference type="EMBL" id="CH408034">
    <property type="protein sequence ID" value="EAQ84837.1"/>
    <property type="molecule type" value="Genomic_DNA"/>
</dbReference>
<sequence>MAGVEVIGAVSGLAGLFNTTITWFDYILVAKQAAPRLQSLLVKLDAAQLRLTRWGKAAGLTGLRIEDEESLKSSESFQLDEQQEQQAIRTFRTVAALFEECQKLCHRERNGKGEDDPGVRENEISPFGTVGPNWNPMHRYLHGKMRDIADGRRNKVSVAQRVKFAIYKKEHLERFIKDINDHIDELYKIYEPPKEKESELGKGELVELLEVVKELAIASDRDPVVHSAVRNILKQEATQAVMMPCPYDVSSGLSRPAACGTGGFEAPACVQLSHISQWPTTAALHGLSLPVECADLDFLCSQRREVAPSSKSWSYLIAGDITARRFAQGYGLATQCDSKEGHMVTTLSKQKQANDLISAAAAN</sequence>
<dbReference type="OrthoDB" id="20872at2759"/>
<evidence type="ECO:0000313" key="3">
    <source>
        <dbReference type="EMBL" id="EAQ84837.1"/>
    </source>
</evidence>
<dbReference type="Gene3D" id="1.20.120.1020">
    <property type="entry name" value="Prion-inhibition and propagation, HeLo domain"/>
    <property type="match status" value="1"/>
</dbReference>
<reference evidence="4" key="1">
    <citation type="journal article" date="2015" name="Genome Announc.">
        <title>Draft genome sequence of the cellulolytic fungus Chaetomium globosum.</title>
        <authorList>
            <person name="Cuomo C.A."/>
            <person name="Untereiner W.A."/>
            <person name="Ma L.-J."/>
            <person name="Grabherr M."/>
            <person name="Birren B.W."/>
        </authorList>
    </citation>
    <scope>NUCLEOTIDE SEQUENCE [LARGE SCALE GENOMIC DNA]</scope>
    <source>
        <strain evidence="4">ATCC 6205 / CBS 148.51 / DSM 1962 / NBRC 6347 / NRRL 1970</strain>
    </source>
</reference>
<accession>Q2GT53</accession>
<organism evidence="3 4">
    <name type="scientific">Chaetomium globosum (strain ATCC 6205 / CBS 148.51 / DSM 1962 / NBRC 6347 / NRRL 1970)</name>
    <name type="common">Soil fungus</name>
    <dbReference type="NCBI Taxonomy" id="306901"/>
    <lineage>
        <taxon>Eukaryota</taxon>
        <taxon>Fungi</taxon>
        <taxon>Dikarya</taxon>
        <taxon>Ascomycota</taxon>
        <taxon>Pezizomycotina</taxon>
        <taxon>Sordariomycetes</taxon>
        <taxon>Sordariomycetidae</taxon>
        <taxon>Sordariales</taxon>
        <taxon>Chaetomiaceae</taxon>
        <taxon>Chaetomium</taxon>
    </lineage>
</organism>
<dbReference type="InterPro" id="IPR029498">
    <property type="entry name" value="HeLo_dom"/>
</dbReference>